<evidence type="ECO:0000256" key="1">
    <source>
        <dbReference type="SAM" id="MobiDB-lite"/>
    </source>
</evidence>
<proteinExistence type="predicted"/>
<keyword evidence="3" id="KW-1185">Reference proteome</keyword>
<accession>A0ABQ2VE30</accession>
<dbReference type="Proteomes" id="UP000649573">
    <property type="component" value="Unassembled WGS sequence"/>
</dbReference>
<feature type="compositionally biased region" description="Basic residues" evidence="1">
    <location>
        <begin position="1"/>
        <end position="21"/>
    </location>
</feature>
<comment type="caution">
    <text evidence="2">The sequence shown here is derived from an EMBL/GenBank/DDBJ whole genome shotgun (WGS) entry which is preliminary data.</text>
</comment>
<feature type="region of interest" description="Disordered" evidence="1">
    <location>
        <begin position="1"/>
        <end position="173"/>
    </location>
</feature>
<feature type="compositionally biased region" description="Pro residues" evidence="1">
    <location>
        <begin position="95"/>
        <end position="119"/>
    </location>
</feature>
<organism evidence="2 3">
    <name type="scientific">Lentzea flava</name>
    <dbReference type="NCBI Taxonomy" id="103732"/>
    <lineage>
        <taxon>Bacteria</taxon>
        <taxon>Bacillati</taxon>
        <taxon>Actinomycetota</taxon>
        <taxon>Actinomycetes</taxon>
        <taxon>Pseudonocardiales</taxon>
        <taxon>Pseudonocardiaceae</taxon>
        <taxon>Lentzea</taxon>
    </lineage>
</organism>
<dbReference type="EMBL" id="BMRE01000061">
    <property type="protein sequence ID" value="GGU76820.1"/>
    <property type="molecule type" value="Genomic_DNA"/>
</dbReference>
<protein>
    <submittedName>
        <fullName evidence="2">Uncharacterized protein</fullName>
    </submittedName>
</protein>
<feature type="compositionally biased region" description="Polar residues" evidence="1">
    <location>
        <begin position="70"/>
        <end position="80"/>
    </location>
</feature>
<evidence type="ECO:0000313" key="2">
    <source>
        <dbReference type="EMBL" id="GGU76820.1"/>
    </source>
</evidence>
<sequence>MGGGRKVNRQAVHHPQSRYRMSKVVVRSAGDVQSVPMPLPKRLRKPATAQPASSRADKSVTEAQPPETPGTATADMQSATDLLAPRTASEATRPVPAPPALPRPVPRPPAGARPVPRPPITQRESPEPATVSSKPREEASQQEIRVVRRRERRLSAGARASVRTDGGSTDSTALVTKTTVRRVIGRRMS</sequence>
<reference evidence="3" key="1">
    <citation type="journal article" date="2019" name="Int. J. Syst. Evol. Microbiol.">
        <title>The Global Catalogue of Microorganisms (GCM) 10K type strain sequencing project: providing services to taxonomists for standard genome sequencing and annotation.</title>
        <authorList>
            <consortium name="The Broad Institute Genomics Platform"/>
            <consortium name="The Broad Institute Genome Sequencing Center for Infectious Disease"/>
            <person name="Wu L."/>
            <person name="Ma J."/>
        </authorList>
    </citation>
    <scope>NUCLEOTIDE SEQUENCE [LARGE SCALE GENOMIC DNA]</scope>
    <source>
        <strain evidence="3">JCM 3296</strain>
    </source>
</reference>
<gene>
    <name evidence="2" type="ORF">GCM10010178_80080</name>
</gene>
<name>A0ABQ2VE30_9PSEU</name>
<evidence type="ECO:0000313" key="3">
    <source>
        <dbReference type="Proteomes" id="UP000649573"/>
    </source>
</evidence>